<evidence type="ECO:0000256" key="1">
    <source>
        <dbReference type="SAM" id="MobiDB-lite"/>
    </source>
</evidence>
<keyword evidence="3" id="KW-1185">Reference proteome</keyword>
<sequence length="92" mass="10911">MRLTFHYSWRSFRSFTNFIRLPILLFRGVWLPNSRNPDRLRPEPPSSQAGNHFEGSRLSEEKMKRGPNIEHHNPSLEFSLGRADWQCKDLTD</sequence>
<feature type="compositionally biased region" description="Basic and acidic residues" evidence="1">
    <location>
        <begin position="54"/>
        <end position="74"/>
    </location>
</feature>
<gene>
    <name evidence="2" type="ORF">B456_001G068800</name>
</gene>
<accession>A0A0D2PMQ0</accession>
<protein>
    <submittedName>
        <fullName evidence="2">Uncharacterized protein</fullName>
    </submittedName>
</protein>
<dbReference type="EMBL" id="CM001740">
    <property type="protein sequence ID" value="KJB08164.1"/>
    <property type="molecule type" value="Genomic_DNA"/>
</dbReference>
<name>A0A0D2PMQ0_GOSRA</name>
<dbReference type="Gramene" id="KJB08164">
    <property type="protein sequence ID" value="KJB08164"/>
    <property type="gene ID" value="B456_001G068800"/>
</dbReference>
<organism evidence="2 3">
    <name type="scientific">Gossypium raimondii</name>
    <name type="common">Peruvian cotton</name>
    <name type="synonym">Gossypium klotzschianum subsp. raimondii</name>
    <dbReference type="NCBI Taxonomy" id="29730"/>
    <lineage>
        <taxon>Eukaryota</taxon>
        <taxon>Viridiplantae</taxon>
        <taxon>Streptophyta</taxon>
        <taxon>Embryophyta</taxon>
        <taxon>Tracheophyta</taxon>
        <taxon>Spermatophyta</taxon>
        <taxon>Magnoliopsida</taxon>
        <taxon>eudicotyledons</taxon>
        <taxon>Gunneridae</taxon>
        <taxon>Pentapetalae</taxon>
        <taxon>rosids</taxon>
        <taxon>malvids</taxon>
        <taxon>Malvales</taxon>
        <taxon>Malvaceae</taxon>
        <taxon>Malvoideae</taxon>
        <taxon>Gossypium</taxon>
    </lineage>
</organism>
<dbReference type="AlphaFoldDB" id="A0A0D2PMQ0"/>
<reference evidence="2 3" key="1">
    <citation type="journal article" date="2012" name="Nature">
        <title>Repeated polyploidization of Gossypium genomes and the evolution of spinnable cotton fibres.</title>
        <authorList>
            <person name="Paterson A.H."/>
            <person name="Wendel J.F."/>
            <person name="Gundlach H."/>
            <person name="Guo H."/>
            <person name="Jenkins J."/>
            <person name="Jin D."/>
            <person name="Llewellyn D."/>
            <person name="Showmaker K.C."/>
            <person name="Shu S."/>
            <person name="Udall J."/>
            <person name="Yoo M.J."/>
            <person name="Byers R."/>
            <person name="Chen W."/>
            <person name="Doron-Faigenboim A."/>
            <person name="Duke M.V."/>
            <person name="Gong L."/>
            <person name="Grimwood J."/>
            <person name="Grover C."/>
            <person name="Grupp K."/>
            <person name="Hu G."/>
            <person name="Lee T.H."/>
            <person name="Li J."/>
            <person name="Lin L."/>
            <person name="Liu T."/>
            <person name="Marler B.S."/>
            <person name="Page J.T."/>
            <person name="Roberts A.W."/>
            <person name="Romanel E."/>
            <person name="Sanders W.S."/>
            <person name="Szadkowski E."/>
            <person name="Tan X."/>
            <person name="Tang H."/>
            <person name="Xu C."/>
            <person name="Wang J."/>
            <person name="Wang Z."/>
            <person name="Zhang D."/>
            <person name="Zhang L."/>
            <person name="Ashrafi H."/>
            <person name="Bedon F."/>
            <person name="Bowers J.E."/>
            <person name="Brubaker C.L."/>
            <person name="Chee P.W."/>
            <person name="Das S."/>
            <person name="Gingle A.R."/>
            <person name="Haigler C.H."/>
            <person name="Harker D."/>
            <person name="Hoffmann L.V."/>
            <person name="Hovav R."/>
            <person name="Jones D.C."/>
            <person name="Lemke C."/>
            <person name="Mansoor S."/>
            <person name="ur Rahman M."/>
            <person name="Rainville L.N."/>
            <person name="Rambani A."/>
            <person name="Reddy U.K."/>
            <person name="Rong J.K."/>
            <person name="Saranga Y."/>
            <person name="Scheffler B.E."/>
            <person name="Scheffler J.A."/>
            <person name="Stelly D.M."/>
            <person name="Triplett B.A."/>
            <person name="Van Deynze A."/>
            <person name="Vaslin M.F."/>
            <person name="Waghmare V.N."/>
            <person name="Walford S.A."/>
            <person name="Wright R.J."/>
            <person name="Zaki E.A."/>
            <person name="Zhang T."/>
            <person name="Dennis E.S."/>
            <person name="Mayer K.F."/>
            <person name="Peterson D.G."/>
            <person name="Rokhsar D.S."/>
            <person name="Wang X."/>
            <person name="Schmutz J."/>
        </authorList>
    </citation>
    <scope>NUCLEOTIDE SEQUENCE [LARGE SCALE GENOMIC DNA]</scope>
</reference>
<feature type="region of interest" description="Disordered" evidence="1">
    <location>
        <begin position="36"/>
        <end position="75"/>
    </location>
</feature>
<dbReference type="Proteomes" id="UP000032304">
    <property type="component" value="Chromosome 1"/>
</dbReference>
<proteinExistence type="predicted"/>
<evidence type="ECO:0000313" key="3">
    <source>
        <dbReference type="Proteomes" id="UP000032304"/>
    </source>
</evidence>
<evidence type="ECO:0000313" key="2">
    <source>
        <dbReference type="EMBL" id="KJB08164.1"/>
    </source>
</evidence>